<feature type="region of interest" description="Disordered" evidence="1">
    <location>
        <begin position="39"/>
        <end position="60"/>
    </location>
</feature>
<reference evidence="2 3" key="1">
    <citation type="submission" date="2013-11" db="EMBL/GenBank/DDBJ databases">
        <title>Draft genome of the bovine lungworm Dictyocaulus viviparus.</title>
        <authorList>
            <person name="Mitreva M."/>
        </authorList>
    </citation>
    <scope>NUCLEOTIDE SEQUENCE [LARGE SCALE GENOMIC DNA]</scope>
    <source>
        <strain evidence="2 3">HannoverDv2000</strain>
    </source>
</reference>
<proteinExistence type="predicted"/>
<protein>
    <submittedName>
        <fullName evidence="2">Uncharacterized protein</fullName>
    </submittedName>
</protein>
<keyword evidence="3" id="KW-1185">Reference proteome</keyword>
<organism evidence="2 3">
    <name type="scientific">Dictyocaulus viviparus</name>
    <name type="common">Bovine lungworm</name>
    <dbReference type="NCBI Taxonomy" id="29172"/>
    <lineage>
        <taxon>Eukaryota</taxon>
        <taxon>Metazoa</taxon>
        <taxon>Ecdysozoa</taxon>
        <taxon>Nematoda</taxon>
        <taxon>Chromadorea</taxon>
        <taxon>Rhabditida</taxon>
        <taxon>Rhabditina</taxon>
        <taxon>Rhabditomorpha</taxon>
        <taxon>Strongyloidea</taxon>
        <taxon>Metastrongylidae</taxon>
        <taxon>Dictyocaulus</taxon>
    </lineage>
</organism>
<name>A0A0D8XJK8_DICVI</name>
<evidence type="ECO:0000313" key="3">
    <source>
        <dbReference type="Proteomes" id="UP000053766"/>
    </source>
</evidence>
<accession>A0A0D8XJK8</accession>
<dbReference type="Proteomes" id="UP000053766">
    <property type="component" value="Unassembled WGS sequence"/>
</dbReference>
<reference evidence="3" key="2">
    <citation type="journal article" date="2016" name="Sci. Rep.">
        <title>Dictyocaulus viviparus genome, variome and transcriptome elucidate lungworm biology and support future intervention.</title>
        <authorList>
            <person name="McNulty S.N."/>
            <person name="Strube C."/>
            <person name="Rosa B.A."/>
            <person name="Martin J.C."/>
            <person name="Tyagi R."/>
            <person name="Choi Y.J."/>
            <person name="Wang Q."/>
            <person name="Hallsworth Pepin K."/>
            <person name="Zhang X."/>
            <person name="Ozersky P."/>
            <person name="Wilson R.K."/>
            <person name="Sternberg P.W."/>
            <person name="Gasser R.B."/>
            <person name="Mitreva M."/>
        </authorList>
    </citation>
    <scope>NUCLEOTIDE SEQUENCE [LARGE SCALE GENOMIC DNA]</scope>
    <source>
        <strain evidence="3">HannoverDv2000</strain>
    </source>
</reference>
<dbReference type="AlphaFoldDB" id="A0A0D8XJK8"/>
<evidence type="ECO:0000313" key="2">
    <source>
        <dbReference type="EMBL" id="KJH44024.1"/>
    </source>
</evidence>
<dbReference type="EMBL" id="KN716506">
    <property type="protein sequence ID" value="KJH44024.1"/>
    <property type="molecule type" value="Genomic_DNA"/>
</dbReference>
<evidence type="ECO:0000256" key="1">
    <source>
        <dbReference type="SAM" id="MobiDB-lite"/>
    </source>
</evidence>
<gene>
    <name evidence="2" type="ORF">DICVIV_09954</name>
</gene>
<sequence length="60" mass="6788">MRLSLGVDRFSPRDNQKPVDEFLQELRKKKCKIIPGQYHRDKPALPVPGASGTEHGFVAK</sequence>